<evidence type="ECO:0000256" key="5">
    <source>
        <dbReference type="SAM" id="MobiDB-lite"/>
    </source>
</evidence>
<sequence>MYPSHHHQNSQTMPAPTYEYSYSSQYDHGPTSGRAMRPDSSESQSSNPPQPSFAQQHSYGPPSSYSSNPHYPPVQQQQSTNHHWSTQPDGWSHYAQPFPSQGPAQSMDVSYGGSTRAEAPSGPAHTPERTRGYDAGPQPGDFRRMDERYPGPSSPASISKAIPPPKPKRSDSGESPPIIAESPPSVQGLDMNKLLETYRFILDTSSSSVSGGRLPASESMERIIQAAKGNLQMLQTAAQQQQQQQQGSPDPGNRPSTSGSEETPSAGAKRQGNTGQKIGEDGGPVPEGQTCLGCKATATPEWRRGPLGPRTLCNACGLVYAKMLKKRARADKKTTGQQDTGAQAAALDESSGESDIGDMDSFESPERHSEYEGYRRGQS</sequence>
<dbReference type="OMA" id="RNSANQP"/>
<dbReference type="Gene3D" id="3.30.50.10">
    <property type="entry name" value="Erythroid Transcription Factor GATA-1, subunit A"/>
    <property type="match status" value="1"/>
</dbReference>
<accession>A0A5M3MIA0</accession>
<keyword evidence="8" id="KW-1185">Reference proteome</keyword>
<comment type="caution">
    <text evidence="7">The sequence shown here is derived from an EMBL/GenBank/DDBJ whole genome shotgun (WGS) entry which is preliminary data.</text>
</comment>
<dbReference type="AlphaFoldDB" id="A0A5M3MIA0"/>
<evidence type="ECO:0000259" key="6">
    <source>
        <dbReference type="PROSITE" id="PS50114"/>
    </source>
</evidence>
<dbReference type="InterPro" id="IPR000679">
    <property type="entry name" value="Znf_GATA"/>
</dbReference>
<dbReference type="GO" id="GO:0043565">
    <property type="term" value="F:sequence-specific DNA binding"/>
    <property type="evidence" value="ECO:0007669"/>
    <property type="project" value="InterPro"/>
</dbReference>
<feature type="compositionally biased region" description="Polar residues" evidence="5">
    <location>
        <begin position="74"/>
        <end position="89"/>
    </location>
</feature>
<protein>
    <recommendedName>
        <fullName evidence="6">GATA-type domain-containing protein</fullName>
    </recommendedName>
</protein>
<feature type="compositionally biased region" description="Basic and acidic residues" evidence="5">
    <location>
        <begin position="364"/>
        <end position="379"/>
    </location>
</feature>
<evidence type="ECO:0000256" key="3">
    <source>
        <dbReference type="ARBA" id="ARBA00022833"/>
    </source>
</evidence>
<gene>
    <name evidence="7" type="ORF">CONPUDRAFT_145183</name>
</gene>
<dbReference type="PROSITE" id="PS50114">
    <property type="entry name" value="GATA_ZN_FINGER_2"/>
    <property type="match status" value="1"/>
</dbReference>
<keyword evidence="1" id="KW-0479">Metal-binding</keyword>
<feature type="region of interest" description="Disordered" evidence="5">
    <location>
        <begin position="1"/>
        <end position="190"/>
    </location>
</feature>
<feature type="compositionally biased region" description="Acidic residues" evidence="5">
    <location>
        <begin position="350"/>
        <end position="363"/>
    </location>
</feature>
<reference evidence="8" key="1">
    <citation type="journal article" date="2012" name="Science">
        <title>The Paleozoic origin of enzymatic lignin decomposition reconstructed from 31 fungal genomes.</title>
        <authorList>
            <person name="Floudas D."/>
            <person name="Binder M."/>
            <person name="Riley R."/>
            <person name="Barry K."/>
            <person name="Blanchette R.A."/>
            <person name="Henrissat B."/>
            <person name="Martinez A.T."/>
            <person name="Otillar R."/>
            <person name="Spatafora J.W."/>
            <person name="Yadav J.S."/>
            <person name="Aerts A."/>
            <person name="Benoit I."/>
            <person name="Boyd A."/>
            <person name="Carlson A."/>
            <person name="Copeland A."/>
            <person name="Coutinho P.M."/>
            <person name="de Vries R.P."/>
            <person name="Ferreira P."/>
            <person name="Findley K."/>
            <person name="Foster B."/>
            <person name="Gaskell J."/>
            <person name="Glotzer D."/>
            <person name="Gorecki P."/>
            <person name="Heitman J."/>
            <person name="Hesse C."/>
            <person name="Hori C."/>
            <person name="Igarashi K."/>
            <person name="Jurgens J.A."/>
            <person name="Kallen N."/>
            <person name="Kersten P."/>
            <person name="Kohler A."/>
            <person name="Kuees U."/>
            <person name="Kumar T.K.A."/>
            <person name="Kuo A."/>
            <person name="LaButti K."/>
            <person name="Larrondo L.F."/>
            <person name="Lindquist E."/>
            <person name="Ling A."/>
            <person name="Lombard V."/>
            <person name="Lucas S."/>
            <person name="Lundell T."/>
            <person name="Martin R."/>
            <person name="McLaughlin D.J."/>
            <person name="Morgenstern I."/>
            <person name="Morin E."/>
            <person name="Murat C."/>
            <person name="Nagy L.G."/>
            <person name="Nolan M."/>
            <person name="Ohm R.A."/>
            <person name="Patyshakuliyeva A."/>
            <person name="Rokas A."/>
            <person name="Ruiz-Duenas F.J."/>
            <person name="Sabat G."/>
            <person name="Salamov A."/>
            <person name="Samejima M."/>
            <person name="Schmutz J."/>
            <person name="Slot J.C."/>
            <person name="St John F."/>
            <person name="Stenlid J."/>
            <person name="Sun H."/>
            <person name="Sun S."/>
            <person name="Syed K."/>
            <person name="Tsang A."/>
            <person name="Wiebenga A."/>
            <person name="Young D."/>
            <person name="Pisabarro A."/>
            <person name="Eastwood D.C."/>
            <person name="Martin F."/>
            <person name="Cullen D."/>
            <person name="Grigoriev I.V."/>
            <person name="Hibbett D.S."/>
        </authorList>
    </citation>
    <scope>NUCLEOTIDE SEQUENCE [LARGE SCALE GENOMIC DNA]</scope>
    <source>
        <strain evidence="8">RWD-64-598 SS2</strain>
    </source>
</reference>
<organism evidence="7 8">
    <name type="scientific">Coniophora puteana (strain RWD-64-598)</name>
    <name type="common">Brown rot fungus</name>
    <dbReference type="NCBI Taxonomy" id="741705"/>
    <lineage>
        <taxon>Eukaryota</taxon>
        <taxon>Fungi</taxon>
        <taxon>Dikarya</taxon>
        <taxon>Basidiomycota</taxon>
        <taxon>Agaricomycotina</taxon>
        <taxon>Agaricomycetes</taxon>
        <taxon>Agaricomycetidae</taxon>
        <taxon>Boletales</taxon>
        <taxon>Coniophorineae</taxon>
        <taxon>Coniophoraceae</taxon>
        <taxon>Coniophora</taxon>
    </lineage>
</organism>
<dbReference type="RefSeq" id="XP_007770713.1">
    <property type="nucleotide sequence ID" value="XM_007772523.1"/>
</dbReference>
<evidence type="ECO:0000256" key="4">
    <source>
        <dbReference type="PROSITE-ProRule" id="PRU00094"/>
    </source>
</evidence>
<dbReference type="PANTHER" id="PTHR45658">
    <property type="entry name" value="GATA TRANSCRIPTION FACTOR"/>
    <property type="match status" value="1"/>
</dbReference>
<feature type="compositionally biased region" description="Low complexity" evidence="5">
    <location>
        <begin position="41"/>
        <end position="69"/>
    </location>
</feature>
<dbReference type="PANTHER" id="PTHR45658:SF18">
    <property type="entry name" value="PROTEIN GAT2"/>
    <property type="match status" value="1"/>
</dbReference>
<dbReference type="GO" id="GO:0008270">
    <property type="term" value="F:zinc ion binding"/>
    <property type="evidence" value="ECO:0007669"/>
    <property type="project" value="UniProtKB-KW"/>
</dbReference>
<keyword evidence="2 4" id="KW-0863">Zinc-finger</keyword>
<keyword evidence="3" id="KW-0862">Zinc</keyword>
<dbReference type="SUPFAM" id="SSF57716">
    <property type="entry name" value="Glucocorticoid receptor-like (DNA-binding domain)"/>
    <property type="match status" value="1"/>
</dbReference>
<dbReference type="SMART" id="SM00401">
    <property type="entry name" value="ZnF_GATA"/>
    <property type="match status" value="1"/>
</dbReference>
<feature type="region of interest" description="Disordered" evidence="5">
    <location>
        <begin position="225"/>
        <end position="291"/>
    </location>
</feature>
<evidence type="ECO:0000256" key="1">
    <source>
        <dbReference type="ARBA" id="ARBA00022723"/>
    </source>
</evidence>
<feature type="compositionally biased region" description="Polar residues" evidence="5">
    <location>
        <begin position="98"/>
        <end position="108"/>
    </location>
</feature>
<evidence type="ECO:0000313" key="7">
    <source>
        <dbReference type="EMBL" id="EIW78969.1"/>
    </source>
</evidence>
<name>A0A5M3MIA0_CONPW</name>
<dbReference type="Pfam" id="PF00320">
    <property type="entry name" value="GATA"/>
    <property type="match status" value="1"/>
</dbReference>
<feature type="domain" description="GATA-type" evidence="6">
    <location>
        <begin position="285"/>
        <end position="339"/>
    </location>
</feature>
<dbReference type="KEGG" id="cput:CONPUDRAFT_145183"/>
<feature type="compositionally biased region" description="Low complexity" evidence="5">
    <location>
        <begin position="335"/>
        <end position="346"/>
    </location>
</feature>
<dbReference type="EMBL" id="JH711581">
    <property type="protein sequence ID" value="EIW78969.1"/>
    <property type="molecule type" value="Genomic_DNA"/>
</dbReference>
<feature type="compositionally biased region" description="Polar residues" evidence="5">
    <location>
        <begin position="254"/>
        <end position="263"/>
    </location>
</feature>
<dbReference type="InterPro" id="IPR051140">
    <property type="entry name" value="GATA_TF"/>
</dbReference>
<feature type="compositionally biased region" description="Low complexity" evidence="5">
    <location>
        <begin position="173"/>
        <end position="185"/>
    </location>
</feature>
<feature type="region of interest" description="Disordered" evidence="5">
    <location>
        <begin position="327"/>
        <end position="379"/>
    </location>
</feature>
<dbReference type="OrthoDB" id="2162994at2759"/>
<feature type="compositionally biased region" description="Polar residues" evidence="5">
    <location>
        <begin position="9"/>
        <end position="26"/>
    </location>
</feature>
<evidence type="ECO:0000313" key="8">
    <source>
        <dbReference type="Proteomes" id="UP000053558"/>
    </source>
</evidence>
<evidence type="ECO:0000256" key="2">
    <source>
        <dbReference type="ARBA" id="ARBA00022771"/>
    </source>
</evidence>
<dbReference type="GO" id="GO:0006355">
    <property type="term" value="P:regulation of DNA-templated transcription"/>
    <property type="evidence" value="ECO:0007669"/>
    <property type="project" value="InterPro"/>
</dbReference>
<dbReference type="Proteomes" id="UP000053558">
    <property type="component" value="Unassembled WGS sequence"/>
</dbReference>
<proteinExistence type="predicted"/>
<dbReference type="GeneID" id="19202040"/>
<dbReference type="InterPro" id="IPR013088">
    <property type="entry name" value="Znf_NHR/GATA"/>
</dbReference>
<dbReference type="CDD" id="cd00202">
    <property type="entry name" value="ZnF_GATA"/>
    <property type="match status" value="1"/>
</dbReference>